<proteinExistence type="predicted"/>
<dbReference type="EMBL" id="UINC01088737">
    <property type="protein sequence ID" value="SVC39226.1"/>
    <property type="molecule type" value="Genomic_DNA"/>
</dbReference>
<dbReference type="InterPro" id="IPR001509">
    <property type="entry name" value="Epimerase_deHydtase"/>
</dbReference>
<organism evidence="2">
    <name type="scientific">marine metagenome</name>
    <dbReference type="NCBI Taxonomy" id="408172"/>
    <lineage>
        <taxon>unclassified sequences</taxon>
        <taxon>metagenomes</taxon>
        <taxon>ecological metagenomes</taxon>
    </lineage>
</organism>
<evidence type="ECO:0000259" key="1">
    <source>
        <dbReference type="Pfam" id="PF01370"/>
    </source>
</evidence>
<feature type="non-terminal residue" evidence="2">
    <location>
        <position position="71"/>
    </location>
</feature>
<protein>
    <recommendedName>
        <fullName evidence="1">NAD-dependent epimerase/dehydratase domain-containing protein</fullName>
    </recommendedName>
</protein>
<evidence type="ECO:0000313" key="2">
    <source>
        <dbReference type="EMBL" id="SVC39226.1"/>
    </source>
</evidence>
<gene>
    <name evidence="2" type="ORF">METZ01_LOCUS292080</name>
</gene>
<feature type="domain" description="NAD-dependent epimerase/dehydratase" evidence="1">
    <location>
        <begin position="4"/>
        <end position="71"/>
    </location>
</feature>
<name>A0A382LRP4_9ZZZZ</name>
<accession>A0A382LRP4</accession>
<dbReference type="Gene3D" id="3.40.50.720">
    <property type="entry name" value="NAD(P)-binding Rossmann-like Domain"/>
    <property type="match status" value="1"/>
</dbReference>
<sequence length="71" mass="7740">MKLLITGGWGFLGGRLAQSLISRAGHKVLLGSREEKGDSPQWLPEAEVAQTAWKSAANLRTICRDVDVVLH</sequence>
<reference evidence="2" key="1">
    <citation type="submission" date="2018-05" db="EMBL/GenBank/DDBJ databases">
        <authorList>
            <person name="Lanie J.A."/>
            <person name="Ng W.-L."/>
            <person name="Kazmierczak K.M."/>
            <person name="Andrzejewski T.M."/>
            <person name="Davidsen T.M."/>
            <person name="Wayne K.J."/>
            <person name="Tettelin H."/>
            <person name="Glass J.I."/>
            <person name="Rusch D."/>
            <person name="Podicherti R."/>
            <person name="Tsui H.-C.T."/>
            <person name="Winkler M.E."/>
        </authorList>
    </citation>
    <scope>NUCLEOTIDE SEQUENCE</scope>
</reference>
<dbReference type="InterPro" id="IPR036291">
    <property type="entry name" value="NAD(P)-bd_dom_sf"/>
</dbReference>
<dbReference type="AlphaFoldDB" id="A0A382LRP4"/>
<dbReference type="SUPFAM" id="SSF51735">
    <property type="entry name" value="NAD(P)-binding Rossmann-fold domains"/>
    <property type="match status" value="1"/>
</dbReference>
<dbReference type="Pfam" id="PF01370">
    <property type="entry name" value="Epimerase"/>
    <property type="match status" value="1"/>
</dbReference>